<reference evidence="2" key="1">
    <citation type="submission" date="2022-11" db="UniProtKB">
        <authorList>
            <consortium name="WormBaseParasite"/>
        </authorList>
    </citation>
    <scope>IDENTIFICATION</scope>
</reference>
<accession>A0AC34Q4Z0</accession>
<sequence>MCIRKKEQVIPPKENIRTRNYEEKMNRNQTLELIEKTNNKQKSVSTTTNSVDMTKSKSISMQHVVEKPKSNSEINVELPRKKIEENVVETPKIMHQIPPSGAPEPRSPVKPMNNVVKTAEENVEIPVPKIYEYHRSKTDENDDGNQLLKLLQHPANYWKYMDMVSIEKCDKISGNYCFQNRHTPNENEWNLFAGHSDNGAVIVEKLM</sequence>
<dbReference type="WBParaSite" id="JU765_v2.g13037.t1">
    <property type="protein sequence ID" value="JU765_v2.g13037.t1"/>
    <property type="gene ID" value="JU765_v2.g13037"/>
</dbReference>
<name>A0AC34Q4Z0_9BILA</name>
<organism evidence="1 2">
    <name type="scientific">Panagrolaimus sp. JU765</name>
    <dbReference type="NCBI Taxonomy" id="591449"/>
    <lineage>
        <taxon>Eukaryota</taxon>
        <taxon>Metazoa</taxon>
        <taxon>Ecdysozoa</taxon>
        <taxon>Nematoda</taxon>
        <taxon>Chromadorea</taxon>
        <taxon>Rhabditida</taxon>
        <taxon>Tylenchina</taxon>
        <taxon>Panagrolaimomorpha</taxon>
        <taxon>Panagrolaimoidea</taxon>
        <taxon>Panagrolaimidae</taxon>
        <taxon>Panagrolaimus</taxon>
    </lineage>
</organism>
<protein>
    <submittedName>
        <fullName evidence="2">Uncharacterized protein</fullName>
    </submittedName>
</protein>
<evidence type="ECO:0000313" key="2">
    <source>
        <dbReference type="WBParaSite" id="JU765_v2.g13037.t1"/>
    </source>
</evidence>
<proteinExistence type="predicted"/>
<dbReference type="Proteomes" id="UP000887576">
    <property type="component" value="Unplaced"/>
</dbReference>
<evidence type="ECO:0000313" key="1">
    <source>
        <dbReference type="Proteomes" id="UP000887576"/>
    </source>
</evidence>